<reference evidence="10" key="1">
    <citation type="submission" date="2020-10" db="EMBL/GenBank/DDBJ databases">
        <authorList>
            <person name="Gilroy R."/>
        </authorList>
    </citation>
    <scope>NUCLEOTIDE SEQUENCE</scope>
    <source>
        <strain evidence="10">G3-8215</strain>
    </source>
</reference>
<dbReference type="InterPro" id="IPR008753">
    <property type="entry name" value="Peptidase_M13_N"/>
</dbReference>
<reference evidence="10" key="2">
    <citation type="journal article" date="2021" name="PeerJ">
        <title>Extensive microbial diversity within the chicken gut microbiome revealed by metagenomics and culture.</title>
        <authorList>
            <person name="Gilroy R."/>
            <person name="Ravi A."/>
            <person name="Getino M."/>
            <person name="Pursley I."/>
            <person name="Horton D.L."/>
            <person name="Alikhan N.F."/>
            <person name="Baker D."/>
            <person name="Gharbi K."/>
            <person name="Hall N."/>
            <person name="Watson M."/>
            <person name="Adriaenssens E.M."/>
            <person name="Foster-Nyarko E."/>
            <person name="Jarju S."/>
            <person name="Secka A."/>
            <person name="Antonio M."/>
            <person name="Oren A."/>
            <person name="Chaudhuri R.R."/>
            <person name="La Ragione R."/>
            <person name="Hildebrand F."/>
            <person name="Pallen M.J."/>
        </authorList>
    </citation>
    <scope>NUCLEOTIDE SEQUENCE</scope>
    <source>
        <strain evidence="10">G3-8215</strain>
    </source>
</reference>
<dbReference type="InterPro" id="IPR042089">
    <property type="entry name" value="Peptidase_M13_dom_2"/>
</dbReference>
<dbReference type="GO" id="GO:0016485">
    <property type="term" value="P:protein processing"/>
    <property type="evidence" value="ECO:0007669"/>
    <property type="project" value="TreeGrafter"/>
</dbReference>
<dbReference type="Proteomes" id="UP000725002">
    <property type="component" value="Unassembled WGS sequence"/>
</dbReference>
<evidence type="ECO:0000256" key="1">
    <source>
        <dbReference type="ARBA" id="ARBA00001947"/>
    </source>
</evidence>
<keyword evidence="6" id="KW-0862">Zinc</keyword>
<dbReference type="SUPFAM" id="SSF55486">
    <property type="entry name" value="Metalloproteases ('zincins'), catalytic domain"/>
    <property type="match status" value="1"/>
</dbReference>
<keyword evidence="4" id="KW-0479">Metal-binding</keyword>
<comment type="cofactor">
    <cofactor evidence="1">
        <name>Zn(2+)</name>
        <dbReference type="ChEBI" id="CHEBI:29105"/>
    </cofactor>
</comment>
<evidence type="ECO:0000256" key="7">
    <source>
        <dbReference type="ARBA" id="ARBA00023049"/>
    </source>
</evidence>
<dbReference type="Gene3D" id="1.10.1380.10">
    <property type="entry name" value="Neutral endopeptidase , domain2"/>
    <property type="match status" value="1"/>
</dbReference>
<keyword evidence="3" id="KW-0645">Protease</keyword>
<name>A0A940IJB9_9BACT</name>
<evidence type="ECO:0000259" key="8">
    <source>
        <dbReference type="Pfam" id="PF01431"/>
    </source>
</evidence>
<dbReference type="EMBL" id="JADILV010000076">
    <property type="protein sequence ID" value="MBO8484509.1"/>
    <property type="molecule type" value="Genomic_DNA"/>
</dbReference>
<dbReference type="InterPro" id="IPR018497">
    <property type="entry name" value="Peptidase_M13_C"/>
</dbReference>
<dbReference type="InterPro" id="IPR000718">
    <property type="entry name" value="Peptidase_M13"/>
</dbReference>
<dbReference type="AlphaFoldDB" id="A0A940IJB9"/>
<evidence type="ECO:0000256" key="5">
    <source>
        <dbReference type="ARBA" id="ARBA00022801"/>
    </source>
</evidence>
<feature type="domain" description="Peptidase M13 C-terminal" evidence="8">
    <location>
        <begin position="465"/>
        <end position="665"/>
    </location>
</feature>
<gene>
    <name evidence="10" type="ORF">IAB75_10435</name>
</gene>
<evidence type="ECO:0000259" key="9">
    <source>
        <dbReference type="Pfam" id="PF05649"/>
    </source>
</evidence>
<organism evidence="10 11">
    <name type="scientific">Candidatus Cryptobacteroides avicola</name>
    <dbReference type="NCBI Taxonomy" id="2840757"/>
    <lineage>
        <taxon>Bacteria</taxon>
        <taxon>Pseudomonadati</taxon>
        <taxon>Bacteroidota</taxon>
        <taxon>Bacteroidia</taxon>
        <taxon>Bacteroidales</taxon>
        <taxon>Candidatus Cryptobacteroides</taxon>
    </lineage>
</organism>
<feature type="domain" description="Peptidase M13 N-terminal" evidence="9">
    <location>
        <begin position="37"/>
        <end position="412"/>
    </location>
</feature>
<evidence type="ECO:0000256" key="2">
    <source>
        <dbReference type="ARBA" id="ARBA00007357"/>
    </source>
</evidence>
<evidence type="ECO:0000256" key="4">
    <source>
        <dbReference type="ARBA" id="ARBA00022723"/>
    </source>
</evidence>
<keyword evidence="5" id="KW-0378">Hydrolase</keyword>
<sequence length="669" mass="75117">MKKFMIAMLPAFAVACGDPVVETSALDLTNLDTSVSPADDFYRYATGGWQDKNPLKPEYSRYGVMDILNENNQKRLNDLFKSMGQASPMPGSVEQKISDLYKMGLDSTRLNAEGAAPLKPMLDKVLSAKDKRGIMEALTELHSASDYPFFATYVAADLADSRNQILYLTQSGLGMSDRDYYLDSANTALKAGYRTFLEKVFSLSGMENYVQAADDAVSIEDEIARASWSSVELRDVARSYNPMSSQDLEKQYPNLDFGLYFRLSGIQPQDKLVVGQPSYFAALDSLMASAGIDKIKNYLAGQLVRGACEALSDSFYVASFDFFQKQMAGVKEQKPRWKRAMSVPNSILSEAVGEIYVTRYFPAEEKEKVKHLVGNLKTALGEHIDSLAWMSDTTKMRAHEKLNAFTVKIGYPDKWKDYSTLIINPSLSYYENIRNAAKWYVADNMSRLGRPTDKDEWLMSPQTVNAYYNPTTNEICFPAAILQPPFYNPEADDALNYGAIGVVISHEMTHGFDDQGRMFDKDGNMVNWWTDADAAAFNERAQKLVEQFNQVQILPDLMANGALCLGENIADQGGLRIAYTALQNSFGDEHPEPVDGYTAEQRFYLSYANIWAQNITDEEKARLTKLDVHSLGENRVNVTLRNIQTFFDAFGIKEGDAMYRPESEQVVIW</sequence>
<evidence type="ECO:0000256" key="6">
    <source>
        <dbReference type="ARBA" id="ARBA00022833"/>
    </source>
</evidence>
<dbReference type="PANTHER" id="PTHR11733:SF167">
    <property type="entry name" value="FI17812P1-RELATED"/>
    <property type="match status" value="1"/>
</dbReference>
<dbReference type="PROSITE" id="PS51257">
    <property type="entry name" value="PROKAR_LIPOPROTEIN"/>
    <property type="match status" value="1"/>
</dbReference>
<dbReference type="GO" id="GO:0004222">
    <property type="term" value="F:metalloendopeptidase activity"/>
    <property type="evidence" value="ECO:0007669"/>
    <property type="project" value="InterPro"/>
</dbReference>
<keyword evidence="7" id="KW-0482">Metalloprotease</keyword>
<dbReference type="PROSITE" id="PS51885">
    <property type="entry name" value="NEPRILYSIN"/>
    <property type="match status" value="1"/>
</dbReference>
<proteinExistence type="inferred from homology"/>
<evidence type="ECO:0000313" key="11">
    <source>
        <dbReference type="Proteomes" id="UP000725002"/>
    </source>
</evidence>
<dbReference type="InterPro" id="IPR024079">
    <property type="entry name" value="MetalloPept_cat_dom_sf"/>
</dbReference>
<dbReference type="GO" id="GO:0005886">
    <property type="term" value="C:plasma membrane"/>
    <property type="evidence" value="ECO:0007669"/>
    <property type="project" value="TreeGrafter"/>
</dbReference>
<dbReference type="PANTHER" id="PTHR11733">
    <property type="entry name" value="ZINC METALLOPROTEASE FAMILY M13 NEPRILYSIN-RELATED"/>
    <property type="match status" value="1"/>
</dbReference>
<comment type="caution">
    <text evidence="10">The sequence shown here is derived from an EMBL/GenBank/DDBJ whole genome shotgun (WGS) entry which is preliminary data.</text>
</comment>
<evidence type="ECO:0000313" key="10">
    <source>
        <dbReference type="EMBL" id="MBO8484509.1"/>
    </source>
</evidence>
<dbReference type="Pfam" id="PF01431">
    <property type="entry name" value="Peptidase_M13"/>
    <property type="match status" value="1"/>
</dbReference>
<dbReference type="GO" id="GO:0046872">
    <property type="term" value="F:metal ion binding"/>
    <property type="evidence" value="ECO:0007669"/>
    <property type="project" value="UniProtKB-KW"/>
</dbReference>
<dbReference type="PRINTS" id="PR00786">
    <property type="entry name" value="NEPRILYSIN"/>
</dbReference>
<accession>A0A940IJB9</accession>
<protein>
    <submittedName>
        <fullName evidence="10">M13 family metallopeptidase</fullName>
    </submittedName>
</protein>
<dbReference type="Pfam" id="PF05649">
    <property type="entry name" value="Peptidase_M13_N"/>
    <property type="match status" value="1"/>
</dbReference>
<dbReference type="Gene3D" id="3.40.390.10">
    <property type="entry name" value="Collagenase (Catalytic Domain)"/>
    <property type="match status" value="1"/>
</dbReference>
<dbReference type="CDD" id="cd08662">
    <property type="entry name" value="M13"/>
    <property type="match status" value="1"/>
</dbReference>
<evidence type="ECO:0000256" key="3">
    <source>
        <dbReference type="ARBA" id="ARBA00022670"/>
    </source>
</evidence>
<comment type="similarity">
    <text evidence="2">Belongs to the peptidase M13 family.</text>
</comment>